<sequence length="171" mass="18791">MHSECLAPEQRIGMDNAAAAADMTRYLLKNGHRKILVAAGSEGSMEQADRMIGVLSAMGQENLSLQEEDILDWGQGEAGEDATITGEEQQAYRKMKEYLSHYGTGHHTAVLCFSDYLAFGIKRAIREAGYRIPEDFSLTGFGDSSIGEYMEPALTTVEWDPLDCGYAAAKR</sequence>
<dbReference type="Pfam" id="PF13377">
    <property type="entry name" value="Peripla_BP_3"/>
    <property type="match status" value="1"/>
</dbReference>
<dbReference type="InterPro" id="IPR028082">
    <property type="entry name" value="Peripla_BP_I"/>
</dbReference>
<proteinExistence type="predicted"/>
<feature type="domain" description="Transcriptional regulator LacI/GalR-like sensor" evidence="4">
    <location>
        <begin position="25"/>
        <end position="170"/>
    </location>
</feature>
<dbReference type="CDD" id="cd06267">
    <property type="entry name" value="PBP1_LacI_sugar_binding-like"/>
    <property type="match status" value="1"/>
</dbReference>
<evidence type="ECO:0000256" key="2">
    <source>
        <dbReference type="ARBA" id="ARBA00023125"/>
    </source>
</evidence>
<dbReference type="SUPFAM" id="SSF53822">
    <property type="entry name" value="Periplasmic binding protein-like I"/>
    <property type="match status" value="1"/>
</dbReference>
<dbReference type="Gene3D" id="3.40.50.2300">
    <property type="match status" value="2"/>
</dbReference>
<feature type="non-terminal residue" evidence="5">
    <location>
        <position position="171"/>
    </location>
</feature>
<dbReference type="PANTHER" id="PTHR30146:SF109">
    <property type="entry name" value="HTH-TYPE TRANSCRIPTIONAL REGULATOR GALS"/>
    <property type="match status" value="1"/>
</dbReference>
<evidence type="ECO:0000256" key="1">
    <source>
        <dbReference type="ARBA" id="ARBA00023015"/>
    </source>
</evidence>
<name>K1SBK7_9ZZZZ</name>
<comment type="caution">
    <text evidence="5">The sequence shown here is derived from an EMBL/GenBank/DDBJ whole genome shotgun (WGS) entry which is preliminary data.</text>
</comment>
<accession>K1SBK7</accession>
<dbReference type="EMBL" id="AJWY01009524">
    <property type="protein sequence ID" value="EKC58112.1"/>
    <property type="molecule type" value="Genomic_DNA"/>
</dbReference>
<reference evidence="5" key="1">
    <citation type="journal article" date="2013" name="Environ. Microbiol.">
        <title>Microbiota from the distal guts of lean and obese adolescents exhibit partial functional redundancy besides clear differences in community structure.</title>
        <authorList>
            <person name="Ferrer M."/>
            <person name="Ruiz A."/>
            <person name="Lanza F."/>
            <person name="Haange S.B."/>
            <person name="Oberbach A."/>
            <person name="Till H."/>
            <person name="Bargiela R."/>
            <person name="Campoy C."/>
            <person name="Segura M.T."/>
            <person name="Richter M."/>
            <person name="von Bergen M."/>
            <person name="Seifert J."/>
            <person name="Suarez A."/>
        </authorList>
    </citation>
    <scope>NUCLEOTIDE SEQUENCE</scope>
</reference>
<organism evidence="5">
    <name type="scientific">human gut metagenome</name>
    <dbReference type="NCBI Taxonomy" id="408170"/>
    <lineage>
        <taxon>unclassified sequences</taxon>
        <taxon>metagenomes</taxon>
        <taxon>organismal metagenomes</taxon>
    </lineage>
</organism>
<keyword evidence="1" id="KW-0805">Transcription regulation</keyword>
<evidence type="ECO:0000256" key="3">
    <source>
        <dbReference type="ARBA" id="ARBA00023163"/>
    </source>
</evidence>
<protein>
    <submittedName>
        <fullName evidence="5">Transcriptional regulator, LacI family</fullName>
    </submittedName>
</protein>
<dbReference type="GO" id="GO:0000976">
    <property type="term" value="F:transcription cis-regulatory region binding"/>
    <property type="evidence" value="ECO:0007669"/>
    <property type="project" value="TreeGrafter"/>
</dbReference>
<keyword evidence="3" id="KW-0804">Transcription</keyword>
<evidence type="ECO:0000313" key="5">
    <source>
        <dbReference type="EMBL" id="EKC58112.1"/>
    </source>
</evidence>
<dbReference type="PANTHER" id="PTHR30146">
    <property type="entry name" value="LACI-RELATED TRANSCRIPTIONAL REPRESSOR"/>
    <property type="match status" value="1"/>
</dbReference>
<gene>
    <name evidence="5" type="ORF">LEA_14026</name>
</gene>
<evidence type="ECO:0000259" key="4">
    <source>
        <dbReference type="Pfam" id="PF13377"/>
    </source>
</evidence>
<dbReference type="GO" id="GO:0003700">
    <property type="term" value="F:DNA-binding transcription factor activity"/>
    <property type="evidence" value="ECO:0007669"/>
    <property type="project" value="TreeGrafter"/>
</dbReference>
<dbReference type="AlphaFoldDB" id="K1SBK7"/>
<dbReference type="InterPro" id="IPR046335">
    <property type="entry name" value="LacI/GalR-like_sensor"/>
</dbReference>
<keyword evidence="2" id="KW-0238">DNA-binding</keyword>